<dbReference type="Pfam" id="PF16929">
    <property type="entry name" value="Asp2"/>
    <property type="match status" value="1"/>
</dbReference>
<gene>
    <name evidence="1" type="ORF">IV44_GL001549</name>
</gene>
<dbReference type="GO" id="GO:0015031">
    <property type="term" value="P:protein transport"/>
    <property type="evidence" value="ECO:0007669"/>
    <property type="project" value="InterPro"/>
</dbReference>
<dbReference type="ESTHER" id="lacam-a0a0r2kgt3">
    <property type="family name" value="Asp2"/>
</dbReference>
<dbReference type="NCBIfam" id="TIGR03712">
    <property type="entry name" value="acc_sec_asp2"/>
    <property type="match status" value="1"/>
</dbReference>
<protein>
    <recommendedName>
        <fullName evidence="3">Accessory Sec system protein Asp2</fullName>
    </recommendedName>
</protein>
<proteinExistence type="predicted"/>
<evidence type="ECO:0008006" key="3">
    <source>
        <dbReference type="Google" id="ProtNLM"/>
    </source>
</evidence>
<dbReference type="PATRIC" id="fig|695563.3.peg.1619"/>
<name>A0A0R2KGT3_LACAM</name>
<sequence length="508" mass="58475">MDVLQIGPENWADKYTIPSEIAWHYNSFATESQKSNPSLNEYSVVIITGKNDMKDEDWKKLQWVVAPYTVLYFPWIKDQLSNAAKQFLILQAAKKIELAPQELIDNLLSHFFDGQSGIRYAPTQLMITNKAINEFEYLDSGHLKIILDTKDEWVNVGTYKHNFYIDPNRIFKIWLSLRTLNIKIRLRIYPALTGGDGKVTDFEILNIDPKQSKEYMLKLAADKNIRTACVNVEAKGNGAFILGVLHWRWSRGGNGSFIPGGKRIVDQINHDDIAYYLNPGDLKPPLNVYFSGARALEGFEAYPLFRKMHAPSLLFTDMRLNVGEFYDDASQSLGKKIKEVINESLKKLGFTKDQLLMNGISMGTYPALKYGAQLQAHAIVVAKLITNLGYVATRQRLERPDEFDTIFDIDNQFINSLNEKQLKELDRNFWLQFEKNDLSQTKLFIGYMENDDYDNQAVKKLKQSKAIQSAKQIIYKGYPGRHNDNPAVINWFIERVHQIMRTDFGRDI</sequence>
<organism evidence="1 2">
    <name type="scientific">Lactobacillus amylovorus subsp. animalium DSM 16698</name>
    <dbReference type="NCBI Taxonomy" id="695563"/>
    <lineage>
        <taxon>Bacteria</taxon>
        <taxon>Bacillati</taxon>
        <taxon>Bacillota</taxon>
        <taxon>Bacilli</taxon>
        <taxon>Lactobacillales</taxon>
        <taxon>Lactobacillaceae</taxon>
        <taxon>Lactobacillus</taxon>
        <taxon>Lactobacillus amylovorus subsp. animalium</taxon>
    </lineage>
</organism>
<dbReference type="InterPro" id="IPR029058">
    <property type="entry name" value="AB_hydrolase_fold"/>
</dbReference>
<dbReference type="RefSeq" id="WP_056985840.1">
    <property type="nucleotide sequence ID" value="NZ_JQBQ01000057.1"/>
</dbReference>
<dbReference type="SUPFAM" id="SSF53474">
    <property type="entry name" value="alpha/beta-Hydrolases"/>
    <property type="match status" value="1"/>
</dbReference>
<reference evidence="1 2" key="1">
    <citation type="journal article" date="2015" name="Genome Announc.">
        <title>Expanding the biotechnology potential of lactobacilli through comparative genomics of 213 strains and associated genera.</title>
        <authorList>
            <person name="Sun Z."/>
            <person name="Harris H.M."/>
            <person name="McCann A."/>
            <person name="Guo C."/>
            <person name="Argimon S."/>
            <person name="Zhang W."/>
            <person name="Yang X."/>
            <person name="Jeffery I.B."/>
            <person name="Cooney J.C."/>
            <person name="Kagawa T.F."/>
            <person name="Liu W."/>
            <person name="Song Y."/>
            <person name="Salvetti E."/>
            <person name="Wrobel A."/>
            <person name="Rasinkangas P."/>
            <person name="Parkhill J."/>
            <person name="Rea M.C."/>
            <person name="O'Sullivan O."/>
            <person name="Ritari J."/>
            <person name="Douillard F.P."/>
            <person name="Paul Ross R."/>
            <person name="Yang R."/>
            <person name="Briner A.E."/>
            <person name="Felis G.E."/>
            <person name="de Vos W.M."/>
            <person name="Barrangou R."/>
            <person name="Klaenhammer T.R."/>
            <person name="Caufield P.W."/>
            <person name="Cui Y."/>
            <person name="Zhang H."/>
            <person name="O'Toole P.W."/>
        </authorList>
    </citation>
    <scope>NUCLEOTIDE SEQUENCE [LARGE SCALE GENOMIC DNA]</scope>
    <source>
        <strain evidence="1 2">DSM 16698</strain>
    </source>
</reference>
<dbReference type="Proteomes" id="UP000051529">
    <property type="component" value="Unassembled WGS sequence"/>
</dbReference>
<dbReference type="AlphaFoldDB" id="A0A0R2KGT3"/>
<dbReference type="EMBL" id="JQBQ01000057">
    <property type="protein sequence ID" value="KRN87062.1"/>
    <property type="molecule type" value="Genomic_DNA"/>
</dbReference>
<comment type="caution">
    <text evidence="1">The sequence shown here is derived from an EMBL/GenBank/DDBJ whole genome shotgun (WGS) entry which is preliminary data.</text>
</comment>
<dbReference type="InterPro" id="IPR022267">
    <property type="entry name" value="Asp2"/>
</dbReference>
<evidence type="ECO:0000313" key="2">
    <source>
        <dbReference type="Proteomes" id="UP000051529"/>
    </source>
</evidence>
<evidence type="ECO:0000313" key="1">
    <source>
        <dbReference type="EMBL" id="KRN87062.1"/>
    </source>
</evidence>
<accession>A0A0R2KGT3</accession>